<gene>
    <name evidence="2" type="ORF">RJT34_03336</name>
</gene>
<proteinExistence type="predicted"/>
<feature type="transmembrane region" description="Helical" evidence="1">
    <location>
        <begin position="112"/>
        <end position="130"/>
    </location>
</feature>
<evidence type="ECO:0000313" key="2">
    <source>
        <dbReference type="EMBL" id="KAK7318633.1"/>
    </source>
</evidence>
<evidence type="ECO:0000256" key="1">
    <source>
        <dbReference type="SAM" id="Phobius"/>
    </source>
</evidence>
<name>A0AAN9Q4Z6_CLITE</name>
<protein>
    <recommendedName>
        <fullName evidence="4">Transmembrane protein</fullName>
    </recommendedName>
</protein>
<comment type="caution">
    <text evidence="2">The sequence shown here is derived from an EMBL/GenBank/DDBJ whole genome shotgun (WGS) entry which is preliminary data.</text>
</comment>
<dbReference type="PANTHER" id="PTHR36408:SF1">
    <property type="entry name" value="TRANSMEMBRANE PROTEIN"/>
    <property type="match status" value="1"/>
</dbReference>
<organism evidence="2 3">
    <name type="scientific">Clitoria ternatea</name>
    <name type="common">Butterfly pea</name>
    <dbReference type="NCBI Taxonomy" id="43366"/>
    <lineage>
        <taxon>Eukaryota</taxon>
        <taxon>Viridiplantae</taxon>
        <taxon>Streptophyta</taxon>
        <taxon>Embryophyta</taxon>
        <taxon>Tracheophyta</taxon>
        <taxon>Spermatophyta</taxon>
        <taxon>Magnoliopsida</taxon>
        <taxon>eudicotyledons</taxon>
        <taxon>Gunneridae</taxon>
        <taxon>Pentapetalae</taxon>
        <taxon>rosids</taxon>
        <taxon>fabids</taxon>
        <taxon>Fabales</taxon>
        <taxon>Fabaceae</taxon>
        <taxon>Papilionoideae</taxon>
        <taxon>50 kb inversion clade</taxon>
        <taxon>NPAAA clade</taxon>
        <taxon>indigoferoid/millettioid clade</taxon>
        <taxon>Phaseoleae</taxon>
        <taxon>Clitoria</taxon>
    </lineage>
</organism>
<dbReference type="EMBL" id="JAYKXN010000001">
    <property type="protein sequence ID" value="KAK7318633.1"/>
    <property type="molecule type" value="Genomic_DNA"/>
</dbReference>
<evidence type="ECO:0008006" key="4">
    <source>
        <dbReference type="Google" id="ProtNLM"/>
    </source>
</evidence>
<dbReference type="GO" id="GO:0009941">
    <property type="term" value="C:chloroplast envelope"/>
    <property type="evidence" value="ECO:0007669"/>
    <property type="project" value="TreeGrafter"/>
</dbReference>
<sequence length="341" mass="38097">MLLTCHHHPFPLSHSFSPIRNHNLSITTLRPLHLTTPIPNLKPFTPHTFPFLTPHADPSPLRSHHVAAESVFDSLLTLLEFSSLLSALLVSAAVALVAASRRELLPAILTRAAPWGVALLVVGVLVGAWIRRRQWRRVCRETVRGDGLEVNLLERIEKLEEDLKSSATVARVLSRQLEKLGVRFRVTRKSLKEPLTETAALAQKNSEAARALAVQSDILEKELGEIQQVLLAMQEQQRKQLDLILAIGKAGKLWESKQETSEENNTLEISNSAVDEVKQESTSYLLWIQFADTSLSSSQWRTSGHSHSHNPSHPLHAMSILSMTALTVRNPQTSKRKLNQE</sequence>
<dbReference type="Proteomes" id="UP001359559">
    <property type="component" value="Unassembled WGS sequence"/>
</dbReference>
<keyword evidence="3" id="KW-1185">Reference proteome</keyword>
<keyword evidence="1" id="KW-0472">Membrane</keyword>
<accession>A0AAN9Q4Z6</accession>
<dbReference type="PANTHER" id="PTHR36408">
    <property type="entry name" value="TRANSMEMBRANE PROTEIN"/>
    <property type="match status" value="1"/>
</dbReference>
<keyword evidence="1" id="KW-1133">Transmembrane helix</keyword>
<dbReference type="AlphaFoldDB" id="A0AAN9Q4Z6"/>
<feature type="transmembrane region" description="Helical" evidence="1">
    <location>
        <begin position="78"/>
        <end position="100"/>
    </location>
</feature>
<reference evidence="2 3" key="1">
    <citation type="submission" date="2024-01" db="EMBL/GenBank/DDBJ databases">
        <title>The genomes of 5 underutilized Papilionoideae crops provide insights into root nodulation and disease resistance.</title>
        <authorList>
            <person name="Yuan L."/>
        </authorList>
    </citation>
    <scope>NUCLEOTIDE SEQUENCE [LARGE SCALE GENOMIC DNA]</scope>
    <source>
        <strain evidence="2">LY-2023</strain>
        <tissue evidence="2">Leaf</tissue>
    </source>
</reference>
<evidence type="ECO:0000313" key="3">
    <source>
        <dbReference type="Proteomes" id="UP001359559"/>
    </source>
</evidence>
<keyword evidence="1" id="KW-0812">Transmembrane</keyword>